<evidence type="ECO:0000313" key="2">
    <source>
        <dbReference type="EMBL" id="POR32984.1"/>
    </source>
</evidence>
<dbReference type="OrthoDB" id="288942at2759"/>
<keyword evidence="3" id="KW-1185">Reference proteome</keyword>
<organism evidence="2 3">
    <name type="scientific">Tolypocladium paradoxum</name>
    <dbReference type="NCBI Taxonomy" id="94208"/>
    <lineage>
        <taxon>Eukaryota</taxon>
        <taxon>Fungi</taxon>
        <taxon>Dikarya</taxon>
        <taxon>Ascomycota</taxon>
        <taxon>Pezizomycotina</taxon>
        <taxon>Sordariomycetes</taxon>
        <taxon>Hypocreomycetidae</taxon>
        <taxon>Hypocreales</taxon>
        <taxon>Ophiocordycipitaceae</taxon>
        <taxon>Tolypocladium</taxon>
    </lineage>
</organism>
<reference evidence="2 3" key="1">
    <citation type="submission" date="2018-01" db="EMBL/GenBank/DDBJ databases">
        <title>Harnessing the power of phylogenomics to disentangle the directionality and signatures of interkingdom host jumping in the parasitic fungal genus Tolypocladium.</title>
        <authorList>
            <person name="Quandt C.A."/>
            <person name="Patterson W."/>
            <person name="Spatafora J.W."/>
        </authorList>
    </citation>
    <scope>NUCLEOTIDE SEQUENCE [LARGE SCALE GENOMIC DNA]</scope>
    <source>
        <strain evidence="2 3">NRBC 100945</strain>
    </source>
</reference>
<proteinExistence type="predicted"/>
<dbReference type="AlphaFoldDB" id="A0A2S4KS30"/>
<evidence type="ECO:0000313" key="3">
    <source>
        <dbReference type="Proteomes" id="UP000237481"/>
    </source>
</evidence>
<feature type="region of interest" description="Disordered" evidence="1">
    <location>
        <begin position="1"/>
        <end position="50"/>
    </location>
</feature>
<gene>
    <name evidence="2" type="ORF">TPAR_06823</name>
</gene>
<feature type="compositionally biased region" description="Low complexity" evidence="1">
    <location>
        <begin position="41"/>
        <end position="50"/>
    </location>
</feature>
<sequence>MDAVNDGQVLHLGRFTDSKPPASRQRRVRVPREHRGPVEGADPAPSRRVRAPRAMPVELGRTAFAWCASSALECILAAAPTSTPQPGAVLRS</sequence>
<dbReference type="Proteomes" id="UP000237481">
    <property type="component" value="Unassembled WGS sequence"/>
</dbReference>
<evidence type="ECO:0000256" key="1">
    <source>
        <dbReference type="SAM" id="MobiDB-lite"/>
    </source>
</evidence>
<name>A0A2S4KS30_9HYPO</name>
<comment type="caution">
    <text evidence="2">The sequence shown here is derived from an EMBL/GenBank/DDBJ whole genome shotgun (WGS) entry which is preliminary data.</text>
</comment>
<accession>A0A2S4KS30</accession>
<dbReference type="EMBL" id="PKSG01000762">
    <property type="protein sequence ID" value="POR32984.1"/>
    <property type="molecule type" value="Genomic_DNA"/>
</dbReference>
<protein>
    <submittedName>
        <fullName evidence="2">Uncharacterized protein</fullName>
    </submittedName>
</protein>